<keyword evidence="1" id="KW-0732">Signal</keyword>
<dbReference type="Pfam" id="PF05089">
    <property type="entry name" value="NAGLU"/>
    <property type="match status" value="1"/>
</dbReference>
<evidence type="ECO:0000256" key="1">
    <source>
        <dbReference type="SAM" id="SignalP"/>
    </source>
</evidence>
<feature type="domain" description="Alpha-N-acetylglucosaminidase C-terminal" evidence="4">
    <location>
        <begin position="440"/>
        <end position="695"/>
    </location>
</feature>
<dbReference type="InterPro" id="IPR024733">
    <property type="entry name" value="NAGLU_tim-barrel"/>
</dbReference>
<evidence type="ECO:0000313" key="5">
    <source>
        <dbReference type="EMBL" id="KAL3418249.1"/>
    </source>
</evidence>
<reference evidence="5 6" key="1">
    <citation type="submission" date="2024-06" db="EMBL/GenBank/DDBJ databases">
        <title>Complete genome of Phlyctema vagabunda strain 19-DSS-EL-015.</title>
        <authorList>
            <person name="Fiorenzani C."/>
        </authorList>
    </citation>
    <scope>NUCLEOTIDE SEQUENCE [LARGE SCALE GENOMIC DNA]</scope>
    <source>
        <strain evidence="5 6">19-DSS-EL-015</strain>
    </source>
</reference>
<evidence type="ECO:0000259" key="4">
    <source>
        <dbReference type="Pfam" id="PF12972"/>
    </source>
</evidence>
<protein>
    <recommendedName>
        <fullName evidence="7">Alpha-N-acetylglucosaminidase</fullName>
    </recommendedName>
</protein>
<keyword evidence="6" id="KW-1185">Reference proteome</keyword>
<dbReference type="Gene3D" id="3.20.20.80">
    <property type="entry name" value="Glycosidases"/>
    <property type="match status" value="1"/>
</dbReference>
<dbReference type="InterPro" id="IPR024240">
    <property type="entry name" value="NAGLU_N"/>
</dbReference>
<dbReference type="SUPFAM" id="SSF51445">
    <property type="entry name" value="(Trans)glycosidases"/>
    <property type="match status" value="1"/>
</dbReference>
<accession>A0ABR4P4L4</accession>
<dbReference type="Pfam" id="PF12972">
    <property type="entry name" value="NAGLU_C"/>
    <property type="match status" value="1"/>
</dbReference>
<name>A0ABR4P4L4_9HELO</name>
<dbReference type="PANTHER" id="PTHR12872">
    <property type="entry name" value="ALPHA-N-ACETYLGLUCOSAMINIDASE"/>
    <property type="match status" value="1"/>
</dbReference>
<dbReference type="InterPro" id="IPR007781">
    <property type="entry name" value="NAGLU"/>
</dbReference>
<evidence type="ECO:0000259" key="2">
    <source>
        <dbReference type="Pfam" id="PF05089"/>
    </source>
</evidence>
<evidence type="ECO:0008006" key="7">
    <source>
        <dbReference type="Google" id="ProtNLM"/>
    </source>
</evidence>
<dbReference type="Gene3D" id="1.20.120.670">
    <property type="entry name" value="N-acetyl-b-d-glucoasminidase"/>
    <property type="match status" value="1"/>
</dbReference>
<dbReference type="InterPro" id="IPR017853">
    <property type="entry name" value="GH"/>
</dbReference>
<dbReference type="Proteomes" id="UP001629113">
    <property type="component" value="Unassembled WGS sequence"/>
</dbReference>
<evidence type="ECO:0000313" key="6">
    <source>
        <dbReference type="Proteomes" id="UP001629113"/>
    </source>
</evidence>
<dbReference type="PANTHER" id="PTHR12872:SF1">
    <property type="entry name" value="ALPHA-N-ACETYLGLUCOSAMINIDASE"/>
    <property type="match status" value="1"/>
</dbReference>
<feature type="chain" id="PRO_5046895822" description="Alpha-N-acetylglucosaminidase" evidence="1">
    <location>
        <begin position="20"/>
        <end position="719"/>
    </location>
</feature>
<dbReference type="EMBL" id="JBFCZG010000009">
    <property type="protein sequence ID" value="KAL3418249.1"/>
    <property type="molecule type" value="Genomic_DNA"/>
</dbReference>
<proteinExistence type="predicted"/>
<evidence type="ECO:0000259" key="3">
    <source>
        <dbReference type="Pfam" id="PF12971"/>
    </source>
</evidence>
<gene>
    <name evidence="5" type="ORF">PVAG01_09965</name>
</gene>
<organism evidence="5 6">
    <name type="scientific">Phlyctema vagabunda</name>
    <dbReference type="NCBI Taxonomy" id="108571"/>
    <lineage>
        <taxon>Eukaryota</taxon>
        <taxon>Fungi</taxon>
        <taxon>Dikarya</taxon>
        <taxon>Ascomycota</taxon>
        <taxon>Pezizomycotina</taxon>
        <taxon>Leotiomycetes</taxon>
        <taxon>Helotiales</taxon>
        <taxon>Dermateaceae</taxon>
        <taxon>Phlyctema</taxon>
    </lineage>
</organism>
<comment type="caution">
    <text evidence="5">The sequence shown here is derived from an EMBL/GenBank/DDBJ whole genome shotgun (WGS) entry which is preliminary data.</text>
</comment>
<dbReference type="Pfam" id="PF12971">
    <property type="entry name" value="NAGLU_N"/>
    <property type="match status" value="1"/>
</dbReference>
<dbReference type="InterPro" id="IPR024732">
    <property type="entry name" value="NAGLU_C"/>
</dbReference>
<feature type="signal peptide" evidence="1">
    <location>
        <begin position="1"/>
        <end position="19"/>
    </location>
</feature>
<feature type="domain" description="Alpha-N-acetylglucosaminidase N-terminal" evidence="3">
    <location>
        <begin position="25"/>
        <end position="99"/>
    </location>
</feature>
<feature type="domain" description="Alpha-N-acetylglucosaminidase tim-barrel" evidence="2">
    <location>
        <begin position="100"/>
        <end position="431"/>
    </location>
</feature>
<sequence>MRSVLTMLVVWSMVWTAISMSSIDGIVGLVNRRLPEHKNDFTFRLVPDSNTTDALLNDVYNVSSTIDSNILIEGNSPIALASGLHRYLTDVLHVDIFWGIVTFSYTTAFWSWEDWELQLDWMALRGINLPLAWVGQEKILVDTFREIGLTDEEILPFFSGPAFQAWNRFGNIQGSWGGGLPIDWLEDQFQLQKEIVARMVELGMTPVLPAFTGFVPRAITRVRPGAQVVNGSRWEDFPTEYTNVTFLEPLDTIFAELQKNFIERQAAAYGNVTHIYTLDQYNENNPYSGDQDYLRNVSSGTWQSLKAADSRAIWLMQGWLFFSNSEFWTVDRIKAYLGGVEEDKDMLILDLFSESSPQWQRTNSYFGKPWIWCQLHNYGGNMGLYGQVMNVTINPILALAESSSLVGFGLTMEGQEGNEIMYDLLLDQSWSSSPIDTAAYFSNWVSRRYRGSNSSIPTAIYMAWDILRTTVYNNTNLTSATAVTKSIFELSPSSTGLLGRTGRHGTTINYKPDVLSRVWRLMYSASVVDAELWEDPAYQYDMVDISRQVFSNTFNELYVDLIGTYTSVNRTTLDISAAGERLTSLLSTLDAILLTNGNFALATWLSAARASSTNSNHTSFLEYNARNQITLWGPRGQISDYASKSWGGLVKGYYLPRWQIFVNYLLTVDAANYNDSSVDAQLLDFSLAWQTQEAASAILAGPNSALADLLERAATSGWI</sequence>